<dbReference type="RefSeq" id="WP_290331169.1">
    <property type="nucleotide sequence ID" value="NZ_JAUFPU010000002.1"/>
</dbReference>
<evidence type="ECO:0000313" key="8">
    <source>
        <dbReference type="EMBL" id="MDN3575510.1"/>
    </source>
</evidence>
<protein>
    <submittedName>
        <fullName evidence="8">GlsB/YeaQ/YmgE family stress response membrane protein</fullName>
    </submittedName>
</protein>
<dbReference type="InterPro" id="IPR007341">
    <property type="entry name" value="Transgly_assoc"/>
</dbReference>
<accession>A0ABT8B1B7</accession>
<gene>
    <name evidence="8" type="ORF">QWZ03_01830</name>
</gene>
<keyword evidence="3" id="KW-1003">Cell membrane</keyword>
<dbReference type="PANTHER" id="PTHR33884:SF3">
    <property type="entry name" value="UPF0410 PROTEIN YMGE"/>
    <property type="match status" value="1"/>
</dbReference>
<comment type="caution">
    <text evidence="8">The sequence shown here is derived from an EMBL/GenBank/DDBJ whole genome shotgun (WGS) entry which is preliminary data.</text>
</comment>
<keyword evidence="4 7" id="KW-0812">Transmembrane</keyword>
<feature type="transmembrane region" description="Helical" evidence="7">
    <location>
        <begin position="58"/>
        <end position="79"/>
    </location>
</feature>
<keyword evidence="9" id="KW-1185">Reference proteome</keyword>
<keyword evidence="5 7" id="KW-1133">Transmembrane helix</keyword>
<comment type="subcellular location">
    <subcellularLocation>
        <location evidence="1">Cell membrane</location>
        <topology evidence="1">Multi-pass membrane protein</topology>
    </subcellularLocation>
</comment>
<evidence type="ECO:0000256" key="6">
    <source>
        <dbReference type="ARBA" id="ARBA00023136"/>
    </source>
</evidence>
<evidence type="ECO:0000256" key="1">
    <source>
        <dbReference type="ARBA" id="ARBA00004651"/>
    </source>
</evidence>
<sequence length="84" mass="8622">MSFFAWLLLGLIAGLTASKILNRSGQGLVLDIVLGMLGAIIGGSLFTAFGLSGITGLNLYSILVAVVGASLLLMIYHGIARASQ</sequence>
<keyword evidence="6 7" id="KW-0472">Membrane</keyword>
<dbReference type="Proteomes" id="UP001180081">
    <property type="component" value="Unassembled WGS sequence"/>
</dbReference>
<dbReference type="EMBL" id="JAUFPU010000002">
    <property type="protein sequence ID" value="MDN3575510.1"/>
    <property type="molecule type" value="Genomic_DNA"/>
</dbReference>
<comment type="similarity">
    <text evidence="2">Belongs to the UPF0410 family.</text>
</comment>
<dbReference type="PANTHER" id="PTHR33884">
    <property type="entry name" value="UPF0410 PROTEIN YMGE"/>
    <property type="match status" value="1"/>
</dbReference>
<evidence type="ECO:0000256" key="5">
    <source>
        <dbReference type="ARBA" id="ARBA00022989"/>
    </source>
</evidence>
<proteinExistence type="inferred from homology"/>
<evidence type="ECO:0000313" key="9">
    <source>
        <dbReference type="Proteomes" id="UP001180081"/>
    </source>
</evidence>
<name>A0ABT8B1B7_9NEIS</name>
<organism evidence="8 9">
    <name type="scientific">Chitinimonas viridis</name>
    <dbReference type="NCBI Taxonomy" id="664880"/>
    <lineage>
        <taxon>Bacteria</taxon>
        <taxon>Pseudomonadati</taxon>
        <taxon>Pseudomonadota</taxon>
        <taxon>Betaproteobacteria</taxon>
        <taxon>Neisseriales</taxon>
        <taxon>Chitinibacteraceae</taxon>
        <taxon>Chitinimonas</taxon>
    </lineage>
</organism>
<reference evidence="8" key="1">
    <citation type="journal article" date="2014" name="Int. J. Syst. Evol. Microbiol.">
        <title>Complete genome of a new Firmicutes species belonging to the dominant human colonic microbiota ('Ruminococcus bicirculans') reveals two chromosomes and a selective capacity to utilize plant glucans.</title>
        <authorList>
            <consortium name="NISC Comparative Sequencing Program"/>
            <person name="Wegmann U."/>
            <person name="Louis P."/>
            <person name="Goesmann A."/>
            <person name="Henrissat B."/>
            <person name="Duncan S.H."/>
            <person name="Flint H.J."/>
        </authorList>
    </citation>
    <scope>NUCLEOTIDE SEQUENCE</scope>
    <source>
        <strain evidence="8">CECT 7703</strain>
    </source>
</reference>
<dbReference type="Pfam" id="PF04226">
    <property type="entry name" value="Transgly_assoc"/>
    <property type="match status" value="1"/>
</dbReference>
<feature type="transmembrane region" description="Helical" evidence="7">
    <location>
        <begin position="28"/>
        <end position="51"/>
    </location>
</feature>
<evidence type="ECO:0000256" key="7">
    <source>
        <dbReference type="SAM" id="Phobius"/>
    </source>
</evidence>
<evidence type="ECO:0000256" key="2">
    <source>
        <dbReference type="ARBA" id="ARBA00011006"/>
    </source>
</evidence>
<reference evidence="8" key="2">
    <citation type="submission" date="2023-06" db="EMBL/GenBank/DDBJ databases">
        <authorList>
            <person name="Lucena T."/>
            <person name="Sun Q."/>
        </authorList>
    </citation>
    <scope>NUCLEOTIDE SEQUENCE</scope>
    <source>
        <strain evidence="8">CECT 7703</strain>
    </source>
</reference>
<evidence type="ECO:0000256" key="4">
    <source>
        <dbReference type="ARBA" id="ARBA00022692"/>
    </source>
</evidence>
<evidence type="ECO:0000256" key="3">
    <source>
        <dbReference type="ARBA" id="ARBA00022475"/>
    </source>
</evidence>